<dbReference type="Proteomes" id="UP000029981">
    <property type="component" value="Chromosome 2"/>
</dbReference>
<sequence>MRTTSYKGKRHGLGGVCESIHHRHVGDDTGMKQNLGRVEAELSSPFVCVLHCLSVQHFSAF</sequence>
<reference evidence="1 2" key="1">
    <citation type="journal article" date="2009" name="Nat. Genet.">
        <title>The genome of the cucumber, Cucumis sativus L.</title>
        <authorList>
            <person name="Huang S."/>
            <person name="Li R."/>
            <person name="Zhang Z."/>
            <person name="Li L."/>
            <person name="Gu X."/>
            <person name="Fan W."/>
            <person name="Lucas W.J."/>
            <person name="Wang X."/>
            <person name="Xie B."/>
            <person name="Ni P."/>
            <person name="Ren Y."/>
            <person name="Zhu H."/>
            <person name="Li J."/>
            <person name="Lin K."/>
            <person name="Jin W."/>
            <person name="Fei Z."/>
            <person name="Li G."/>
            <person name="Staub J."/>
            <person name="Kilian A."/>
            <person name="van der Vossen E.A."/>
            <person name="Wu Y."/>
            <person name="Guo J."/>
            <person name="He J."/>
            <person name="Jia Z."/>
            <person name="Ren Y."/>
            <person name="Tian G."/>
            <person name="Lu Y."/>
            <person name="Ruan J."/>
            <person name="Qian W."/>
            <person name="Wang M."/>
            <person name="Huang Q."/>
            <person name="Li B."/>
            <person name="Xuan Z."/>
            <person name="Cao J."/>
            <person name="Asan"/>
            <person name="Wu Z."/>
            <person name="Zhang J."/>
            <person name="Cai Q."/>
            <person name="Bai Y."/>
            <person name="Zhao B."/>
            <person name="Han Y."/>
            <person name="Li Y."/>
            <person name="Li X."/>
            <person name="Wang S."/>
            <person name="Shi Q."/>
            <person name="Liu S."/>
            <person name="Cho W.K."/>
            <person name="Kim J.Y."/>
            <person name="Xu Y."/>
            <person name="Heller-Uszynska K."/>
            <person name="Miao H."/>
            <person name="Cheng Z."/>
            <person name="Zhang S."/>
            <person name="Wu J."/>
            <person name="Yang Y."/>
            <person name="Kang H."/>
            <person name="Li M."/>
            <person name="Liang H."/>
            <person name="Ren X."/>
            <person name="Shi Z."/>
            <person name="Wen M."/>
            <person name="Jian M."/>
            <person name="Yang H."/>
            <person name="Zhang G."/>
            <person name="Yang Z."/>
            <person name="Chen R."/>
            <person name="Liu S."/>
            <person name="Li J."/>
            <person name="Ma L."/>
            <person name="Liu H."/>
            <person name="Zhou Y."/>
            <person name="Zhao J."/>
            <person name="Fang X."/>
            <person name="Li G."/>
            <person name="Fang L."/>
            <person name="Li Y."/>
            <person name="Liu D."/>
            <person name="Zheng H."/>
            <person name="Zhang Y."/>
            <person name="Qin N."/>
            <person name="Li Z."/>
            <person name="Yang G."/>
            <person name="Yang S."/>
            <person name="Bolund L."/>
            <person name="Kristiansen K."/>
            <person name="Zheng H."/>
            <person name="Li S."/>
            <person name="Zhang X."/>
            <person name="Yang H."/>
            <person name="Wang J."/>
            <person name="Sun R."/>
            <person name="Zhang B."/>
            <person name="Jiang S."/>
            <person name="Wang J."/>
            <person name="Du Y."/>
            <person name="Li S."/>
        </authorList>
    </citation>
    <scope>NUCLEOTIDE SEQUENCE [LARGE SCALE GENOMIC DNA]</scope>
    <source>
        <strain evidence="2">cv. 9930</strain>
    </source>
</reference>
<accession>A0A0A0LQD9</accession>
<evidence type="ECO:0000313" key="2">
    <source>
        <dbReference type="Proteomes" id="UP000029981"/>
    </source>
</evidence>
<evidence type="ECO:0000313" key="1">
    <source>
        <dbReference type="EMBL" id="KGN62987.1"/>
    </source>
</evidence>
<protein>
    <submittedName>
        <fullName evidence="1">Uncharacterized protein</fullName>
    </submittedName>
</protein>
<reference evidence="1 2" key="4">
    <citation type="journal article" date="2011" name="BMC Genomics">
        <title>RNA-Seq improves annotation of protein-coding genes in the cucumber genome.</title>
        <authorList>
            <person name="Li Z."/>
            <person name="Zhang Z."/>
            <person name="Yan P."/>
            <person name="Huang S."/>
            <person name="Fei Z."/>
            <person name="Lin K."/>
        </authorList>
    </citation>
    <scope>NUCLEOTIDE SEQUENCE [LARGE SCALE GENOMIC DNA]</scope>
    <source>
        <strain evidence="2">cv. 9930</strain>
    </source>
</reference>
<keyword evidence="2" id="KW-1185">Reference proteome</keyword>
<organism evidence="1 2">
    <name type="scientific">Cucumis sativus</name>
    <name type="common">Cucumber</name>
    <dbReference type="NCBI Taxonomy" id="3659"/>
    <lineage>
        <taxon>Eukaryota</taxon>
        <taxon>Viridiplantae</taxon>
        <taxon>Streptophyta</taxon>
        <taxon>Embryophyta</taxon>
        <taxon>Tracheophyta</taxon>
        <taxon>Spermatophyta</taxon>
        <taxon>Magnoliopsida</taxon>
        <taxon>eudicotyledons</taxon>
        <taxon>Gunneridae</taxon>
        <taxon>Pentapetalae</taxon>
        <taxon>rosids</taxon>
        <taxon>fabids</taxon>
        <taxon>Cucurbitales</taxon>
        <taxon>Cucurbitaceae</taxon>
        <taxon>Benincaseae</taxon>
        <taxon>Cucumis</taxon>
    </lineage>
</organism>
<proteinExistence type="predicted"/>
<gene>
    <name evidence="1" type="ORF">Csa_2G382600</name>
</gene>
<reference evidence="1 2" key="3">
    <citation type="journal article" date="2010" name="BMC Genomics">
        <title>Transcriptome sequencing and comparative analysis of cucumber flowers with different sex types.</title>
        <authorList>
            <person name="Guo S."/>
            <person name="Zheng Y."/>
            <person name="Joung J.G."/>
            <person name="Liu S."/>
            <person name="Zhang Z."/>
            <person name="Crasta O.R."/>
            <person name="Sobral B.W."/>
            <person name="Xu Y."/>
            <person name="Huang S."/>
            <person name="Fei Z."/>
        </authorList>
    </citation>
    <scope>NUCLEOTIDE SEQUENCE [LARGE SCALE GENOMIC DNA]</scope>
    <source>
        <strain evidence="2">cv. 9930</strain>
    </source>
</reference>
<name>A0A0A0LQD9_CUCSA</name>
<dbReference type="Gramene" id="KGN62987">
    <property type="protein sequence ID" value="KGN62987"/>
    <property type="gene ID" value="Csa_2G382600"/>
</dbReference>
<reference evidence="1 2" key="2">
    <citation type="journal article" date="2009" name="PLoS ONE">
        <title>An integrated genetic and cytogenetic map of the cucumber genome.</title>
        <authorList>
            <person name="Ren Y."/>
            <person name="Zhang Z."/>
            <person name="Liu J."/>
            <person name="Staub J.E."/>
            <person name="Han Y."/>
            <person name="Cheng Z."/>
            <person name="Li X."/>
            <person name="Lu J."/>
            <person name="Miao H."/>
            <person name="Kang H."/>
            <person name="Xie B."/>
            <person name="Gu X."/>
            <person name="Wang X."/>
            <person name="Du Y."/>
            <person name="Jin W."/>
            <person name="Huang S."/>
        </authorList>
    </citation>
    <scope>NUCLEOTIDE SEQUENCE [LARGE SCALE GENOMIC DNA]</scope>
    <source>
        <strain evidence="2">cv. 9930</strain>
    </source>
</reference>
<dbReference type="EMBL" id="CM002923">
    <property type="protein sequence ID" value="KGN62987.1"/>
    <property type="molecule type" value="Genomic_DNA"/>
</dbReference>
<dbReference type="AlphaFoldDB" id="A0A0A0LQD9"/>